<evidence type="ECO:0000313" key="4">
    <source>
        <dbReference type="Proteomes" id="UP000681720"/>
    </source>
</evidence>
<dbReference type="InterPro" id="IPR036390">
    <property type="entry name" value="WH_DNA-bd_sf"/>
</dbReference>
<feature type="domain" description="DEP" evidence="1">
    <location>
        <begin position="31"/>
        <end position="87"/>
    </location>
</feature>
<dbReference type="SMART" id="SM00049">
    <property type="entry name" value="DEP"/>
    <property type="match status" value="1"/>
</dbReference>
<dbReference type="PROSITE" id="PS50186">
    <property type="entry name" value="DEP"/>
    <property type="match status" value="1"/>
</dbReference>
<evidence type="ECO:0000313" key="2">
    <source>
        <dbReference type="EMBL" id="CAF5146732.1"/>
    </source>
</evidence>
<dbReference type="Pfam" id="PF00610">
    <property type="entry name" value="DEP"/>
    <property type="match status" value="1"/>
</dbReference>
<dbReference type="AlphaFoldDB" id="A0A8S3JD69"/>
<protein>
    <recommendedName>
        <fullName evidence="1">DEP domain-containing protein</fullName>
    </recommendedName>
</protein>
<sequence>KSLFNEIFRTSQGLQMQKQRNFFRAIECVPGKDIVDWLLKNQRASVLSEAKLLCQCFINETYLEPVVLPQTSFIEFKPDHTLYKLGKRGLERDLPTESSPFRTVSMASLASNESNSMDILQQKMAKSTGVVIGTDLNYVQFNAQAANTLQDDSLSINSRKEGCDFNMPIDGTEPGTHSEL</sequence>
<dbReference type="Gene3D" id="1.10.10.10">
    <property type="entry name" value="Winged helix-like DNA-binding domain superfamily/Winged helix DNA-binding domain"/>
    <property type="match status" value="1"/>
</dbReference>
<dbReference type="Proteomes" id="UP000681720">
    <property type="component" value="Unassembled WGS sequence"/>
</dbReference>
<dbReference type="GO" id="GO:0035556">
    <property type="term" value="P:intracellular signal transduction"/>
    <property type="evidence" value="ECO:0007669"/>
    <property type="project" value="InterPro"/>
</dbReference>
<evidence type="ECO:0000313" key="3">
    <source>
        <dbReference type="EMBL" id="CAF5216726.1"/>
    </source>
</evidence>
<evidence type="ECO:0000259" key="1">
    <source>
        <dbReference type="PROSITE" id="PS50186"/>
    </source>
</evidence>
<name>A0A8S3JD69_9BILA</name>
<organism evidence="3 4">
    <name type="scientific">Rotaria magnacalcarata</name>
    <dbReference type="NCBI Taxonomy" id="392030"/>
    <lineage>
        <taxon>Eukaryota</taxon>
        <taxon>Metazoa</taxon>
        <taxon>Spiralia</taxon>
        <taxon>Gnathifera</taxon>
        <taxon>Rotifera</taxon>
        <taxon>Eurotatoria</taxon>
        <taxon>Bdelloidea</taxon>
        <taxon>Philodinida</taxon>
        <taxon>Philodinidae</taxon>
        <taxon>Rotaria</taxon>
    </lineage>
</organism>
<dbReference type="InterPro" id="IPR000591">
    <property type="entry name" value="DEP_dom"/>
</dbReference>
<dbReference type="Proteomes" id="UP000681967">
    <property type="component" value="Unassembled WGS sequence"/>
</dbReference>
<comment type="caution">
    <text evidence="3">The sequence shown here is derived from an EMBL/GenBank/DDBJ whole genome shotgun (WGS) entry which is preliminary data.</text>
</comment>
<dbReference type="EMBL" id="CAJOBJ010359024">
    <property type="protein sequence ID" value="CAF5216726.1"/>
    <property type="molecule type" value="Genomic_DNA"/>
</dbReference>
<accession>A0A8S3JD69</accession>
<dbReference type="InterPro" id="IPR036388">
    <property type="entry name" value="WH-like_DNA-bd_sf"/>
</dbReference>
<dbReference type="EMBL" id="CAJOBH010255210">
    <property type="protein sequence ID" value="CAF5146732.1"/>
    <property type="molecule type" value="Genomic_DNA"/>
</dbReference>
<reference evidence="3" key="1">
    <citation type="submission" date="2021-02" db="EMBL/GenBank/DDBJ databases">
        <authorList>
            <person name="Nowell W R."/>
        </authorList>
    </citation>
    <scope>NUCLEOTIDE SEQUENCE</scope>
</reference>
<dbReference type="CDD" id="cd04371">
    <property type="entry name" value="DEP"/>
    <property type="match status" value="1"/>
</dbReference>
<feature type="non-terminal residue" evidence="3">
    <location>
        <position position="1"/>
    </location>
</feature>
<gene>
    <name evidence="2" type="ORF">BYL167_LOCUS71356</name>
    <name evidence="3" type="ORF">GIL414_LOCUS82036</name>
</gene>
<dbReference type="SUPFAM" id="SSF46785">
    <property type="entry name" value="Winged helix' DNA-binding domain"/>
    <property type="match status" value="1"/>
</dbReference>
<proteinExistence type="predicted"/>